<feature type="transmembrane region" description="Helical" evidence="1">
    <location>
        <begin position="103"/>
        <end position="124"/>
    </location>
</feature>
<keyword evidence="1" id="KW-1133">Transmembrane helix</keyword>
<keyword evidence="1" id="KW-0812">Transmembrane</keyword>
<keyword evidence="1" id="KW-0472">Membrane</keyword>
<evidence type="ECO:0000313" key="2">
    <source>
        <dbReference type="EMBL" id="JAQ76330.1"/>
    </source>
</evidence>
<dbReference type="AlphaFoldDB" id="A0A146S7K6"/>
<protein>
    <submittedName>
        <fullName evidence="2">Uncharacterized protein</fullName>
    </submittedName>
</protein>
<accession>A0A146S7K6</accession>
<sequence length="165" mass="18456">LRFFLKFSSILSTPITPLIHSILFSPTSFFTSITPFIHPIPSISFTSSNPTITLFISSSITIFSLSFSTTSSFFSFLIPNISSLLIFSFPIKSHISFFTFSKTHISTLILIFFTFTPFSSNTSISTIPPILLYSLTSPTSSSILTLSLLEKEKEIKGMKIRKEKK</sequence>
<feature type="transmembrane region" description="Helical" evidence="1">
    <location>
        <begin position="73"/>
        <end position="91"/>
    </location>
</feature>
<dbReference type="EMBL" id="GCES01141801">
    <property type="protein sequence ID" value="JAQ44521.1"/>
    <property type="molecule type" value="Transcribed_RNA"/>
</dbReference>
<feature type="non-terminal residue" evidence="2">
    <location>
        <position position="1"/>
    </location>
</feature>
<reference evidence="2" key="1">
    <citation type="submission" date="2015-01" db="EMBL/GenBank/DDBJ databases">
        <title>EvidentialGene: Evidence-directed Construction of Complete mRNA Transcriptomes without Genomes.</title>
        <authorList>
            <person name="Gilbert D.G."/>
        </authorList>
    </citation>
    <scope>NUCLEOTIDE SEQUENCE</scope>
</reference>
<dbReference type="EMBL" id="GCES01109992">
    <property type="protein sequence ID" value="JAQ76330.1"/>
    <property type="molecule type" value="Transcribed_RNA"/>
</dbReference>
<feature type="transmembrane region" description="Helical" evidence="1">
    <location>
        <begin position="130"/>
        <end position="149"/>
    </location>
</feature>
<evidence type="ECO:0000256" key="1">
    <source>
        <dbReference type="SAM" id="Phobius"/>
    </source>
</evidence>
<name>A0A146S7K6_FUNHE</name>
<proteinExistence type="predicted"/>
<organism evidence="2">
    <name type="scientific">Fundulus heteroclitus</name>
    <name type="common">Killifish</name>
    <name type="synonym">Mummichog</name>
    <dbReference type="NCBI Taxonomy" id="8078"/>
    <lineage>
        <taxon>Eukaryota</taxon>
        <taxon>Metazoa</taxon>
        <taxon>Chordata</taxon>
        <taxon>Craniata</taxon>
        <taxon>Vertebrata</taxon>
        <taxon>Euteleostomi</taxon>
        <taxon>Actinopterygii</taxon>
        <taxon>Neopterygii</taxon>
        <taxon>Teleostei</taxon>
        <taxon>Neoteleostei</taxon>
        <taxon>Acanthomorphata</taxon>
        <taxon>Ovalentaria</taxon>
        <taxon>Atherinomorphae</taxon>
        <taxon>Cyprinodontiformes</taxon>
        <taxon>Fundulidae</taxon>
        <taxon>Fundulus</taxon>
    </lineage>
</organism>